<dbReference type="GO" id="GO:0005737">
    <property type="term" value="C:cytoplasm"/>
    <property type="evidence" value="ECO:0007669"/>
    <property type="project" value="UniProtKB-SubCell"/>
</dbReference>
<dbReference type="InterPro" id="IPR027806">
    <property type="entry name" value="HARBI1_dom"/>
</dbReference>
<dbReference type="GO" id="GO:0004518">
    <property type="term" value="F:nuclease activity"/>
    <property type="evidence" value="ECO:0007669"/>
    <property type="project" value="UniProtKB-KW"/>
</dbReference>
<dbReference type="PANTHER" id="PTHR22930">
    <property type="match status" value="1"/>
</dbReference>
<keyword evidence="9" id="KW-0378">Hydrolase</keyword>
<organism evidence="14 15">
    <name type="scientific">Brenthis ino</name>
    <name type="common">lesser marbled fritillary</name>
    <dbReference type="NCBI Taxonomy" id="405034"/>
    <lineage>
        <taxon>Eukaryota</taxon>
        <taxon>Metazoa</taxon>
        <taxon>Ecdysozoa</taxon>
        <taxon>Arthropoda</taxon>
        <taxon>Hexapoda</taxon>
        <taxon>Insecta</taxon>
        <taxon>Pterygota</taxon>
        <taxon>Neoptera</taxon>
        <taxon>Endopterygota</taxon>
        <taxon>Lepidoptera</taxon>
        <taxon>Glossata</taxon>
        <taxon>Ditrysia</taxon>
        <taxon>Papilionoidea</taxon>
        <taxon>Nymphalidae</taxon>
        <taxon>Heliconiinae</taxon>
        <taxon>Argynnini</taxon>
        <taxon>Brenthis</taxon>
    </lineage>
</organism>
<evidence type="ECO:0000256" key="6">
    <source>
        <dbReference type="ARBA" id="ARBA00022490"/>
    </source>
</evidence>
<keyword evidence="15" id="KW-1185">Reference proteome</keyword>
<dbReference type="InterPro" id="IPR045249">
    <property type="entry name" value="HARBI1-like"/>
</dbReference>
<reference evidence="14" key="1">
    <citation type="submission" date="2021-12" db="EMBL/GenBank/DDBJ databases">
        <authorList>
            <person name="Martin H S."/>
        </authorList>
    </citation>
    <scope>NUCLEOTIDE SEQUENCE</scope>
</reference>
<accession>A0A8J9VSS3</accession>
<dbReference type="EMBL" id="OV170232">
    <property type="protein sequence ID" value="CAH0717702.1"/>
    <property type="molecule type" value="Genomic_DNA"/>
</dbReference>
<feature type="domain" description="DDE Tnp4" evidence="13">
    <location>
        <begin position="98"/>
        <end position="178"/>
    </location>
</feature>
<dbReference type="Pfam" id="PF13359">
    <property type="entry name" value="DDE_Tnp_4"/>
    <property type="match status" value="1"/>
</dbReference>
<comment type="function">
    <text evidence="12">Transposase-derived protein that may have nuclease activity. Does not have transposase activity.</text>
</comment>
<evidence type="ECO:0000313" key="14">
    <source>
        <dbReference type="EMBL" id="CAH0717702.1"/>
    </source>
</evidence>
<dbReference type="GO" id="GO:0005634">
    <property type="term" value="C:nucleus"/>
    <property type="evidence" value="ECO:0007669"/>
    <property type="project" value="UniProtKB-SubCell"/>
</dbReference>
<evidence type="ECO:0000256" key="11">
    <source>
        <dbReference type="ARBA" id="ARBA00030126"/>
    </source>
</evidence>
<evidence type="ECO:0000256" key="3">
    <source>
        <dbReference type="ARBA" id="ARBA00004496"/>
    </source>
</evidence>
<dbReference type="GO" id="GO:0016787">
    <property type="term" value="F:hydrolase activity"/>
    <property type="evidence" value="ECO:0007669"/>
    <property type="project" value="UniProtKB-KW"/>
</dbReference>
<feature type="non-terminal residue" evidence="14">
    <location>
        <position position="278"/>
    </location>
</feature>
<evidence type="ECO:0000313" key="15">
    <source>
        <dbReference type="Proteomes" id="UP000838878"/>
    </source>
</evidence>
<dbReference type="PANTHER" id="PTHR22930:SF289">
    <property type="entry name" value="DDE TNP4 DOMAIN-CONTAINING PROTEIN-RELATED"/>
    <property type="match status" value="1"/>
</dbReference>
<sequence length="278" mass="31549">MFKYLFNLLLFCRNNSLPPINQLLLTLRYYATGCHQLTMGDFSGVSRPTANRVIHRVTAAIASLSRDYIKFPQTDADIRKTQLDFYNIARFPKVIGALDCTHIKIISPGGSHAETFRNRKGYMSINVQAICNAQLLLTDLVVRWPGSTHDERIFSASRRHAMFELGMHGDSVLVADSGTRNPVERLFGVWKRRFPVLALGIRVNLKNAPPIIVATGVLHNILQMRGDQMPLDDLSLDLPAPWEEILHQGRIQRSVDNNVRDLNPNRRSLITNYYQSLV</sequence>
<dbReference type="InterPro" id="IPR026103">
    <property type="entry name" value="HARBI1_animal"/>
</dbReference>
<comment type="similarity">
    <text evidence="4">Belongs to the HARBI1 family.</text>
</comment>
<proteinExistence type="inferred from homology"/>
<dbReference type="Proteomes" id="UP000838878">
    <property type="component" value="Chromosome 12"/>
</dbReference>
<keyword evidence="10" id="KW-0539">Nucleus</keyword>
<evidence type="ECO:0000256" key="10">
    <source>
        <dbReference type="ARBA" id="ARBA00023242"/>
    </source>
</evidence>
<dbReference type="AlphaFoldDB" id="A0A8J9VSS3"/>
<evidence type="ECO:0000256" key="7">
    <source>
        <dbReference type="ARBA" id="ARBA00022722"/>
    </source>
</evidence>
<dbReference type="PRINTS" id="PR02086">
    <property type="entry name" value="PUTNUCHARBI1"/>
</dbReference>
<evidence type="ECO:0000256" key="4">
    <source>
        <dbReference type="ARBA" id="ARBA00006958"/>
    </source>
</evidence>
<gene>
    <name evidence="14" type="ORF">BINO364_LOCUS4282</name>
</gene>
<keyword evidence="8" id="KW-0479">Metal-binding</keyword>
<evidence type="ECO:0000256" key="1">
    <source>
        <dbReference type="ARBA" id="ARBA00001968"/>
    </source>
</evidence>
<evidence type="ECO:0000259" key="13">
    <source>
        <dbReference type="Pfam" id="PF13359"/>
    </source>
</evidence>
<evidence type="ECO:0000256" key="12">
    <source>
        <dbReference type="ARBA" id="ARBA00045850"/>
    </source>
</evidence>
<keyword evidence="7" id="KW-0540">Nuclease</keyword>
<keyword evidence="6" id="KW-0963">Cytoplasm</keyword>
<evidence type="ECO:0000256" key="5">
    <source>
        <dbReference type="ARBA" id="ARBA00015519"/>
    </source>
</evidence>
<dbReference type="OrthoDB" id="2430314at2759"/>
<dbReference type="GO" id="GO:0046872">
    <property type="term" value="F:metal ion binding"/>
    <property type="evidence" value="ECO:0007669"/>
    <property type="project" value="UniProtKB-KW"/>
</dbReference>
<evidence type="ECO:0000256" key="9">
    <source>
        <dbReference type="ARBA" id="ARBA00022801"/>
    </source>
</evidence>
<protein>
    <recommendedName>
        <fullName evidence="5">Putative nuclease HARBI1</fullName>
    </recommendedName>
    <alternativeName>
        <fullName evidence="11">Harbinger transposase-derived nuclease</fullName>
    </alternativeName>
</protein>
<evidence type="ECO:0000256" key="2">
    <source>
        <dbReference type="ARBA" id="ARBA00004123"/>
    </source>
</evidence>
<comment type="subcellular location">
    <subcellularLocation>
        <location evidence="3">Cytoplasm</location>
    </subcellularLocation>
    <subcellularLocation>
        <location evidence="2">Nucleus</location>
    </subcellularLocation>
</comment>
<comment type="cofactor">
    <cofactor evidence="1">
        <name>a divalent metal cation</name>
        <dbReference type="ChEBI" id="CHEBI:60240"/>
    </cofactor>
</comment>
<name>A0A8J9VSS3_9NEOP</name>
<evidence type="ECO:0000256" key="8">
    <source>
        <dbReference type="ARBA" id="ARBA00022723"/>
    </source>
</evidence>